<dbReference type="AlphaFoldDB" id="A0A0B5HMM0"/>
<dbReference type="KEGG" id="svt:SVTN_01355"/>
<organism evidence="1 2">
    <name type="scientific">Streptomyces vietnamensis</name>
    <dbReference type="NCBI Taxonomy" id="362257"/>
    <lineage>
        <taxon>Bacteria</taxon>
        <taxon>Bacillati</taxon>
        <taxon>Actinomycetota</taxon>
        <taxon>Actinomycetes</taxon>
        <taxon>Kitasatosporales</taxon>
        <taxon>Streptomycetaceae</taxon>
        <taxon>Streptomyces</taxon>
    </lineage>
</organism>
<proteinExistence type="predicted"/>
<evidence type="ECO:0000313" key="1">
    <source>
        <dbReference type="EMBL" id="AJF63345.1"/>
    </source>
</evidence>
<dbReference type="RefSeq" id="WP_041127430.1">
    <property type="nucleotide sequence ID" value="NZ_CP010407.1"/>
</dbReference>
<name>A0A0B5HMM0_9ACTN</name>
<protein>
    <submittedName>
        <fullName evidence="1">Uncharacterized protein</fullName>
    </submittedName>
</protein>
<sequence length="97" mass="10340">MRAGSRTRVHATGALLADALGLPLITGRGLDGPEHGETVHAACHLLLQIAAEASPAIGFGTDHTALTRFEHRRDRYGNERRVLTTLNDTAHLAPPAD</sequence>
<keyword evidence="2" id="KW-1185">Reference proteome</keyword>
<dbReference type="Proteomes" id="UP000031774">
    <property type="component" value="Chromosome"/>
</dbReference>
<dbReference type="HOGENOM" id="CLU_2345580_0_0_11"/>
<gene>
    <name evidence="1" type="ORF">SVTN_01355</name>
</gene>
<dbReference type="EMBL" id="CP010407">
    <property type="protein sequence ID" value="AJF63345.1"/>
    <property type="molecule type" value="Genomic_DNA"/>
</dbReference>
<dbReference type="STRING" id="362257.SVTN_01355"/>
<evidence type="ECO:0000313" key="2">
    <source>
        <dbReference type="Proteomes" id="UP000031774"/>
    </source>
</evidence>
<accession>A0A0B5HMM0</accession>
<reference evidence="1 2" key="1">
    <citation type="submission" date="2014-12" db="EMBL/GenBank/DDBJ databases">
        <title>Complete genome sequence of Streptomyces vietnamensis strain GIMV4.0001, a genetic manipulable producer of the benzoisochromanequinone antibiotic granaticin.</title>
        <authorList>
            <person name="Deng M.R."/>
            <person name="Guo J."/>
            <person name="Ma L.Y."/>
            <person name="Feng G.D."/>
            <person name="Mo C.Y."/>
            <person name="Zhu H.H."/>
        </authorList>
    </citation>
    <scope>NUCLEOTIDE SEQUENCE [LARGE SCALE GENOMIC DNA]</scope>
    <source>
        <strain evidence="2">GIMV4.0001</strain>
    </source>
</reference>